<dbReference type="EMBL" id="CP051139">
    <property type="protein sequence ID" value="QIW96342.1"/>
    <property type="molecule type" value="Genomic_DNA"/>
</dbReference>
<dbReference type="InterPro" id="IPR029052">
    <property type="entry name" value="Metallo-depent_PP-like"/>
</dbReference>
<accession>A0A6H0XNP7</accession>
<keyword evidence="3" id="KW-0812">Transmembrane</keyword>
<dbReference type="PANTHER" id="PTHR13315:SF4">
    <property type="entry name" value="METALLOPHOSPHOESTERASE, ISOFORM E"/>
    <property type="match status" value="1"/>
</dbReference>
<feature type="compositionally biased region" description="Polar residues" evidence="2">
    <location>
        <begin position="601"/>
        <end position="619"/>
    </location>
</feature>
<feature type="transmembrane region" description="Helical" evidence="3">
    <location>
        <begin position="700"/>
        <end position="721"/>
    </location>
</feature>
<evidence type="ECO:0008006" key="6">
    <source>
        <dbReference type="Google" id="ProtNLM"/>
    </source>
</evidence>
<evidence type="ECO:0000256" key="3">
    <source>
        <dbReference type="SAM" id="Phobius"/>
    </source>
</evidence>
<feature type="region of interest" description="Disordered" evidence="2">
    <location>
        <begin position="595"/>
        <end position="627"/>
    </location>
</feature>
<keyword evidence="3" id="KW-1133">Transmembrane helix</keyword>
<evidence type="ECO:0000256" key="1">
    <source>
        <dbReference type="ARBA" id="ARBA00023136"/>
    </source>
</evidence>
<dbReference type="PANTHER" id="PTHR13315">
    <property type="entry name" value="METALLO PHOSPHOESTERASE RELATED"/>
    <property type="match status" value="1"/>
</dbReference>
<evidence type="ECO:0000313" key="5">
    <source>
        <dbReference type="Proteomes" id="UP000503462"/>
    </source>
</evidence>
<proteinExistence type="predicted"/>
<organism evidence="4 5">
    <name type="scientific">Peltaster fructicola</name>
    <dbReference type="NCBI Taxonomy" id="286661"/>
    <lineage>
        <taxon>Eukaryota</taxon>
        <taxon>Fungi</taxon>
        <taxon>Dikarya</taxon>
        <taxon>Ascomycota</taxon>
        <taxon>Pezizomycotina</taxon>
        <taxon>Dothideomycetes</taxon>
        <taxon>Dothideomycetes incertae sedis</taxon>
        <taxon>Peltaster</taxon>
    </lineage>
</organism>
<feature type="transmembrane region" description="Helical" evidence="3">
    <location>
        <begin position="531"/>
        <end position="550"/>
    </location>
</feature>
<feature type="region of interest" description="Disordered" evidence="2">
    <location>
        <begin position="657"/>
        <end position="679"/>
    </location>
</feature>
<dbReference type="OrthoDB" id="5977743at2759"/>
<sequence length="726" mass="81403">MPAVSRQGRHALDTLRRIHPFLRQISLTTIALVLVWLYTIKRGERTLFSSKVADCDWETWENWPANAQPHRAVLIADPQLVDAHTYPGRPWPLSTLTEKYTDRYMARSFRMINAQLDPDSVIFLGDMLDGGREWAPTSHKQLTKSQRWFMEAQSPATSSVPKEYNKVEIADADWERDGAGRSASSSGKAARDVITTEVDTNDIMKFVPGEDGRWKGYDNKYWEWEYKRFGKIFLAHDQLYPASDRQLVVMSSRHQDAKNIENGARNKTLYEYGTISGKTRNVLSSLPGNHDLGFGSGVQLPIRARYKWHFGEMNRLDVLGNHTFVSIDALSLASWSQFERNGQETTVHEAKDRKHIYAGAQAFLDKVPATAHEQVKQTLRDMYPRSQPQSTAEMPTILLTHVPLYREPNTDCGPLRERGHALSITGGYQYQNVLTRSLSNTIAKKIGGAGLLSHVFSGDDHDYCDVTHDFTVGGGAVSVREETIKSFSWAMGVRHPGFEMVSLWNPVDEDGGQMSGATTVQTHMCLLPDQLAIFINYAWLAGVTLLSLLVRAIVRSVRGKHDVEPEQPMLKLSELIPSGFGKLKSLAKGYKPVSKSRHRASSSALKPPSSNNLSVQRSMNARARSVSPGVGYGSPFTSSGLKQPPLIDQAGYYPQLRSDHSNYGSDDEESRIGDQDYLDEDDAQAKWRRARRPRGELRRAWDDFAGSTLLVAGIVGTYYIALIRRG</sequence>
<dbReference type="SUPFAM" id="SSF56300">
    <property type="entry name" value="Metallo-dependent phosphatases"/>
    <property type="match status" value="1"/>
</dbReference>
<keyword evidence="1 3" id="KW-0472">Membrane</keyword>
<name>A0A6H0XNP7_9PEZI</name>
<feature type="transmembrane region" description="Helical" evidence="3">
    <location>
        <begin position="21"/>
        <end position="40"/>
    </location>
</feature>
<keyword evidence="5" id="KW-1185">Reference proteome</keyword>
<dbReference type="GO" id="GO:0016020">
    <property type="term" value="C:membrane"/>
    <property type="evidence" value="ECO:0007669"/>
    <property type="project" value="GOC"/>
</dbReference>
<protein>
    <recommendedName>
        <fullName evidence="6">Calcineurin-like phosphoesterase domain-containing protein</fullName>
    </recommendedName>
</protein>
<reference evidence="4 5" key="1">
    <citation type="journal article" date="2016" name="Sci. Rep.">
        <title>Peltaster fructicola genome reveals evolution from an invasive phytopathogen to an ectophytic parasite.</title>
        <authorList>
            <person name="Xu C."/>
            <person name="Chen H."/>
            <person name="Gleason M.L."/>
            <person name="Xu J.R."/>
            <person name="Liu H."/>
            <person name="Zhang R."/>
            <person name="Sun G."/>
        </authorList>
    </citation>
    <scope>NUCLEOTIDE SEQUENCE [LARGE SCALE GENOMIC DNA]</scope>
    <source>
        <strain evidence="4 5">LNHT1506</strain>
    </source>
</reference>
<gene>
    <name evidence="4" type="ORF">AMS68_001860</name>
</gene>
<dbReference type="InterPro" id="IPR033308">
    <property type="entry name" value="PGAP5/Cdc1/Ted1"/>
</dbReference>
<evidence type="ECO:0000313" key="4">
    <source>
        <dbReference type="EMBL" id="QIW96342.1"/>
    </source>
</evidence>
<dbReference type="Proteomes" id="UP000503462">
    <property type="component" value="Chromosome 1"/>
</dbReference>
<evidence type="ECO:0000256" key="2">
    <source>
        <dbReference type="SAM" id="MobiDB-lite"/>
    </source>
</evidence>
<dbReference type="AlphaFoldDB" id="A0A6H0XNP7"/>
<dbReference type="GO" id="GO:0005783">
    <property type="term" value="C:endoplasmic reticulum"/>
    <property type="evidence" value="ECO:0007669"/>
    <property type="project" value="TreeGrafter"/>
</dbReference>
<dbReference type="GO" id="GO:0006506">
    <property type="term" value="P:GPI anchor biosynthetic process"/>
    <property type="evidence" value="ECO:0007669"/>
    <property type="project" value="InterPro"/>
</dbReference>